<dbReference type="SUPFAM" id="SSF56935">
    <property type="entry name" value="Porins"/>
    <property type="match status" value="1"/>
</dbReference>
<dbReference type="InterPro" id="IPR000531">
    <property type="entry name" value="Beta-barrel_TonB"/>
</dbReference>
<evidence type="ECO:0000256" key="12">
    <source>
        <dbReference type="SAM" id="SignalP"/>
    </source>
</evidence>
<proteinExistence type="inferred from homology"/>
<gene>
    <name evidence="15" type="ordered locus">Weevi_1870</name>
</gene>
<dbReference type="STRING" id="865938.Weevi_1870"/>
<organism evidence="15 16">
    <name type="scientific">Weeksella virosa (strain ATCC 43766 / DSM 16922 / JCM 21250 / CCUG 30538 / CDC 9751 / IAM 14551 / NBRC 16016 / NCTC 11634 / CL345/78)</name>
    <dbReference type="NCBI Taxonomy" id="865938"/>
    <lineage>
        <taxon>Bacteria</taxon>
        <taxon>Pseudomonadati</taxon>
        <taxon>Bacteroidota</taxon>
        <taxon>Flavobacteriia</taxon>
        <taxon>Flavobacteriales</taxon>
        <taxon>Weeksellaceae</taxon>
        <taxon>Weeksella</taxon>
    </lineage>
</organism>
<keyword evidence="6 11" id="KW-0798">TonB box</keyword>
<dbReference type="GO" id="GO:0044718">
    <property type="term" value="P:siderophore transmembrane transport"/>
    <property type="evidence" value="ECO:0007669"/>
    <property type="project" value="TreeGrafter"/>
</dbReference>
<keyword evidence="8 15" id="KW-0675">Receptor</keyword>
<feature type="signal peptide" evidence="12">
    <location>
        <begin position="1"/>
        <end position="18"/>
    </location>
</feature>
<dbReference type="GO" id="GO:0015344">
    <property type="term" value="F:siderophore uptake transmembrane transporter activity"/>
    <property type="evidence" value="ECO:0007669"/>
    <property type="project" value="TreeGrafter"/>
</dbReference>
<reference evidence="15 16" key="1">
    <citation type="journal article" date="2011" name="Stand. Genomic Sci.">
        <title>Complete genome sequence of Weeksella virosa type strain (9751).</title>
        <authorList>
            <person name="Lang E."/>
            <person name="Teshima H."/>
            <person name="Lucas S."/>
            <person name="Lapidus A."/>
            <person name="Hammon N."/>
            <person name="Deshpande S."/>
            <person name="Nolan M."/>
            <person name="Cheng J.F."/>
            <person name="Pitluck S."/>
            <person name="Liolios K."/>
            <person name="Pagani I."/>
            <person name="Mikhailova N."/>
            <person name="Ivanova N."/>
            <person name="Mavromatis K."/>
            <person name="Pati A."/>
            <person name="Tapia R."/>
            <person name="Han C."/>
            <person name="Goodwin L."/>
            <person name="Chen A."/>
            <person name="Palaniappan K."/>
            <person name="Land M."/>
            <person name="Hauser L."/>
            <person name="Chang Y.J."/>
            <person name="Jeffries C.D."/>
            <person name="Brambilla E.M."/>
            <person name="Kopitz M."/>
            <person name="Rohde M."/>
            <person name="Goker M."/>
            <person name="Tindall B.J."/>
            <person name="Detter J.C."/>
            <person name="Woyke T."/>
            <person name="Bristow J."/>
            <person name="Eisen J.A."/>
            <person name="Markowitz V."/>
            <person name="Hugenholtz P."/>
            <person name="Klenk H.P."/>
            <person name="Kyrpides N.C."/>
        </authorList>
    </citation>
    <scope>NUCLEOTIDE SEQUENCE [LARGE SCALE GENOMIC DNA]</scope>
    <source>
        <strain evidence="16">ATCC 43766 / DSM 16922 / JCM 21250 / NBRC 16016 / NCTC 11634 / CL345/78</strain>
    </source>
</reference>
<evidence type="ECO:0000259" key="13">
    <source>
        <dbReference type="Pfam" id="PF00593"/>
    </source>
</evidence>
<sequence length="620" mass="71143">MRKVICTLTTLISTLGFAQIPQDTIQVKEVIISSNRFHTPLSKENRNVNVITRTEIEKLPAKTLQEVLQYANGVDLRQRGVFGSQADISMDGGSFEQTLVLVNGVKISDHQTAHNVLNLPIPVEAIEQIEVVRGPAARVYGNNSLTGVINIITRKPQKSGIYAQTYFGTNFDENVEKTSENYSARGVQLGGAIYQEKHQHMLFASHDKSNGYRYNTGFENNKLYYQNQIQLNADNNLQTSLGYVKNGFGANGFYAAPGDKDSKEIVETFIGALQSNHRINDRFTLKPQVNYRYNFDDYRYLKHHLDKARSKHYSNAIGAEVNSTYQLSKGILGFGVEYRHEQINSTAIGEHTRNNLGVYGEYKVDWTEKFNTNLGFYTNYNNKYGWQFFPGIDMSYQIVEGLKWVGNIGSSQRIPSFTDLYLDQRPGNIGNPNVVPEKAFQTETGFKWAKNRFSAEAFYFHRKINDFIDWVRLDTSEPWQANNFGNLKTNGVNIRTNYLWRLDQNKSINFNLSYAYLDSNFTQVADEYASKYKINSLKHQVTNMIRFSIADFSLGVTNRFHERYAGDSYWVTDARMSYRLKEHLTFYLDGQNIFKAEYREVGAIPLPTQWFTIGVKFLNF</sequence>
<dbReference type="Proteomes" id="UP000008641">
    <property type="component" value="Chromosome"/>
</dbReference>
<feature type="domain" description="TonB-dependent receptor-like beta-barrel" evidence="13">
    <location>
        <begin position="223"/>
        <end position="593"/>
    </location>
</feature>
<evidence type="ECO:0000313" key="15">
    <source>
        <dbReference type="EMBL" id="ADX68558.1"/>
    </source>
</evidence>
<keyword evidence="3 10" id="KW-1134">Transmembrane beta strand</keyword>
<keyword evidence="7 10" id="KW-0472">Membrane</keyword>
<evidence type="ECO:0000256" key="8">
    <source>
        <dbReference type="ARBA" id="ARBA00023170"/>
    </source>
</evidence>
<dbReference type="Pfam" id="PF00593">
    <property type="entry name" value="TonB_dep_Rec_b-barrel"/>
    <property type="match status" value="1"/>
</dbReference>
<accession>F0P0X4</accession>
<comment type="subcellular location">
    <subcellularLocation>
        <location evidence="1 10">Cell outer membrane</location>
        <topology evidence="1 10">Multi-pass membrane protein</topology>
    </subcellularLocation>
</comment>
<dbReference type="InterPro" id="IPR039426">
    <property type="entry name" value="TonB-dep_rcpt-like"/>
</dbReference>
<keyword evidence="5 12" id="KW-0732">Signal</keyword>
<protein>
    <submittedName>
        <fullName evidence="15">TonB-dependent receptor</fullName>
    </submittedName>
</protein>
<dbReference type="eggNOG" id="COG4206">
    <property type="taxonomic scope" value="Bacteria"/>
</dbReference>
<dbReference type="Gene3D" id="2.170.130.10">
    <property type="entry name" value="TonB-dependent receptor, plug domain"/>
    <property type="match status" value="1"/>
</dbReference>
<dbReference type="KEGG" id="wvi:Weevi_1870"/>
<evidence type="ECO:0000256" key="10">
    <source>
        <dbReference type="PROSITE-ProRule" id="PRU01360"/>
    </source>
</evidence>
<evidence type="ECO:0000256" key="4">
    <source>
        <dbReference type="ARBA" id="ARBA00022692"/>
    </source>
</evidence>
<evidence type="ECO:0000256" key="11">
    <source>
        <dbReference type="RuleBase" id="RU003357"/>
    </source>
</evidence>
<evidence type="ECO:0000256" key="1">
    <source>
        <dbReference type="ARBA" id="ARBA00004571"/>
    </source>
</evidence>
<keyword evidence="9 10" id="KW-0998">Cell outer membrane</keyword>
<dbReference type="HOGENOM" id="CLU_008287_18_5_10"/>
<dbReference type="RefSeq" id="WP_013598947.1">
    <property type="nucleotide sequence ID" value="NC_015144.1"/>
</dbReference>
<dbReference type="OrthoDB" id="9758472at2"/>
<dbReference type="AlphaFoldDB" id="F0P0X4"/>
<dbReference type="GO" id="GO:0009279">
    <property type="term" value="C:cell outer membrane"/>
    <property type="evidence" value="ECO:0007669"/>
    <property type="project" value="UniProtKB-SubCell"/>
</dbReference>
<keyword evidence="4 10" id="KW-0812">Transmembrane</keyword>
<feature type="chain" id="PRO_5003254305" evidence="12">
    <location>
        <begin position="19"/>
        <end position="620"/>
    </location>
</feature>
<evidence type="ECO:0000313" key="16">
    <source>
        <dbReference type="Proteomes" id="UP000008641"/>
    </source>
</evidence>
<dbReference type="InterPro" id="IPR036942">
    <property type="entry name" value="Beta-barrel_TonB_sf"/>
</dbReference>
<dbReference type="PANTHER" id="PTHR30069:SF29">
    <property type="entry name" value="HEMOGLOBIN AND HEMOGLOBIN-HAPTOGLOBIN-BINDING PROTEIN 1-RELATED"/>
    <property type="match status" value="1"/>
</dbReference>
<evidence type="ECO:0000256" key="6">
    <source>
        <dbReference type="ARBA" id="ARBA00023077"/>
    </source>
</evidence>
<dbReference type="EMBL" id="CP002455">
    <property type="protein sequence ID" value="ADX68558.1"/>
    <property type="molecule type" value="Genomic_DNA"/>
</dbReference>
<evidence type="ECO:0000259" key="14">
    <source>
        <dbReference type="Pfam" id="PF07715"/>
    </source>
</evidence>
<dbReference type="InterPro" id="IPR012910">
    <property type="entry name" value="Plug_dom"/>
</dbReference>
<evidence type="ECO:0000256" key="9">
    <source>
        <dbReference type="ARBA" id="ARBA00023237"/>
    </source>
</evidence>
<feature type="domain" description="TonB-dependent receptor plug" evidence="14">
    <location>
        <begin position="44"/>
        <end position="148"/>
    </location>
</feature>
<name>F0P0X4_WEEVC</name>
<dbReference type="Pfam" id="PF07715">
    <property type="entry name" value="Plug"/>
    <property type="match status" value="1"/>
</dbReference>
<keyword evidence="2 10" id="KW-0813">Transport</keyword>
<dbReference type="PANTHER" id="PTHR30069">
    <property type="entry name" value="TONB-DEPENDENT OUTER MEMBRANE RECEPTOR"/>
    <property type="match status" value="1"/>
</dbReference>
<dbReference type="PROSITE" id="PS52016">
    <property type="entry name" value="TONB_DEPENDENT_REC_3"/>
    <property type="match status" value="1"/>
</dbReference>
<reference evidence="16" key="2">
    <citation type="journal article" date="2011" name="Stand. Genomic Sci.">
        <title>Complete genome sequence of Weeksella virosa type strain (9751T).</title>
        <authorList>
            <person name="Lang E."/>
            <person name="Teshima H."/>
            <person name="Lucas S."/>
            <person name="Lapidus A."/>
            <person name="Hammon N."/>
            <person name="Deshpande S."/>
            <person name="Nolan M."/>
            <person name="Cheng J."/>
            <person name="Pitluck S."/>
            <person name="Liolios K."/>
            <person name="Pagani I."/>
            <person name="Mikhailova N."/>
            <person name="Ivanova N."/>
            <person name="Mavromatis K."/>
            <person name="Pati A."/>
            <person name="Tapia R."/>
            <person name="Han C."/>
            <person name="Goodwin L."/>
            <person name="Chen A."/>
            <person name="Palaniappan K."/>
            <person name="Land M."/>
            <person name="Hauser L."/>
            <person name="Chang Y."/>
            <person name="Jeffries C."/>
            <person name="Brambilla E."/>
            <person name="Kopitz M."/>
            <person name="Rohde M."/>
            <person name="Goker M."/>
            <person name="Tindall B."/>
            <person name="Detter J."/>
            <person name="Woyke T."/>
            <person name="Bristow J."/>
            <person name="Eisen J."/>
            <person name="Markowitz V."/>
            <person name="Hugenholtz P."/>
            <person name="Klenk H."/>
            <person name="Kyrpides N."/>
        </authorList>
    </citation>
    <scope>NUCLEOTIDE SEQUENCE [LARGE SCALE GENOMIC DNA]</scope>
    <source>
        <strain evidence="16">ATCC 43766 / DSM 16922 / JCM 21250 / NBRC 16016 / NCTC 11634 / CL345/78</strain>
    </source>
</reference>
<evidence type="ECO:0000256" key="2">
    <source>
        <dbReference type="ARBA" id="ARBA00022448"/>
    </source>
</evidence>
<comment type="similarity">
    <text evidence="10 11">Belongs to the TonB-dependent receptor family.</text>
</comment>
<keyword evidence="16" id="KW-1185">Reference proteome</keyword>
<evidence type="ECO:0000256" key="7">
    <source>
        <dbReference type="ARBA" id="ARBA00023136"/>
    </source>
</evidence>
<evidence type="ECO:0000256" key="5">
    <source>
        <dbReference type="ARBA" id="ARBA00022729"/>
    </source>
</evidence>
<dbReference type="InterPro" id="IPR037066">
    <property type="entry name" value="Plug_dom_sf"/>
</dbReference>
<evidence type="ECO:0000256" key="3">
    <source>
        <dbReference type="ARBA" id="ARBA00022452"/>
    </source>
</evidence>
<dbReference type="Gene3D" id="2.40.170.20">
    <property type="entry name" value="TonB-dependent receptor, beta-barrel domain"/>
    <property type="match status" value="1"/>
</dbReference>